<reference evidence="5 6" key="1">
    <citation type="submission" date="2016-03" db="EMBL/GenBank/DDBJ databases">
        <title>Comparative genomics of the ectomycorrhizal sister species Rhizopogon vinicolor and Rhizopogon vesiculosus (Basidiomycota: Boletales) reveals a divergence of the mating type B locus.</title>
        <authorList>
            <person name="Mujic A.B."/>
            <person name="Kuo A."/>
            <person name="Tritt A."/>
            <person name="Lipzen A."/>
            <person name="Chen C."/>
            <person name="Johnson J."/>
            <person name="Sharma A."/>
            <person name="Barry K."/>
            <person name="Grigoriev I.V."/>
            <person name="Spatafora J.W."/>
        </authorList>
    </citation>
    <scope>NUCLEOTIDE SEQUENCE [LARGE SCALE GENOMIC DNA]</scope>
    <source>
        <strain evidence="5 6">AM-OR11-056</strain>
    </source>
</reference>
<dbReference type="EMBL" id="LVVM01004513">
    <property type="protein sequence ID" value="OJA12776.1"/>
    <property type="molecule type" value="Genomic_DNA"/>
</dbReference>
<dbReference type="Pfam" id="PF01593">
    <property type="entry name" value="Amino_oxidase"/>
    <property type="match status" value="1"/>
</dbReference>
<evidence type="ECO:0000313" key="6">
    <source>
        <dbReference type="Proteomes" id="UP000183567"/>
    </source>
</evidence>
<dbReference type="GO" id="GO:0050660">
    <property type="term" value="F:flavin adenine dinucleotide binding"/>
    <property type="evidence" value="ECO:0007669"/>
    <property type="project" value="TreeGrafter"/>
</dbReference>
<dbReference type="STRING" id="180088.A0A1J8QHC5"/>
<comment type="caution">
    <text evidence="5">The sequence shown here is derived from an EMBL/GenBank/DDBJ whole genome shotgun (WGS) entry which is preliminary data.</text>
</comment>
<dbReference type="OrthoDB" id="7777654at2759"/>
<dbReference type="InterPro" id="IPR050281">
    <property type="entry name" value="Flavin_monoamine_oxidase"/>
</dbReference>
<dbReference type="PANTHER" id="PTHR10742">
    <property type="entry name" value="FLAVIN MONOAMINE OXIDASE"/>
    <property type="match status" value="1"/>
</dbReference>
<dbReference type="PANTHER" id="PTHR10742:SF386">
    <property type="entry name" value="LYSINE-SPECIFIC HISTONE DEMETHYLASE 1A"/>
    <property type="match status" value="1"/>
</dbReference>
<organism evidence="5 6">
    <name type="scientific">Rhizopogon vesiculosus</name>
    <dbReference type="NCBI Taxonomy" id="180088"/>
    <lineage>
        <taxon>Eukaryota</taxon>
        <taxon>Fungi</taxon>
        <taxon>Dikarya</taxon>
        <taxon>Basidiomycota</taxon>
        <taxon>Agaricomycotina</taxon>
        <taxon>Agaricomycetes</taxon>
        <taxon>Agaricomycetidae</taxon>
        <taxon>Boletales</taxon>
        <taxon>Suillineae</taxon>
        <taxon>Rhizopogonaceae</taxon>
        <taxon>Rhizopogon</taxon>
    </lineage>
</organism>
<evidence type="ECO:0000256" key="3">
    <source>
        <dbReference type="SAM" id="MobiDB-lite"/>
    </source>
</evidence>
<evidence type="ECO:0000256" key="2">
    <source>
        <dbReference type="ARBA" id="ARBA00023002"/>
    </source>
</evidence>
<dbReference type="AlphaFoldDB" id="A0A1J8QHC5"/>
<evidence type="ECO:0000313" key="5">
    <source>
        <dbReference type="EMBL" id="OJA12776.1"/>
    </source>
</evidence>
<proteinExistence type="inferred from homology"/>
<dbReference type="Proteomes" id="UP000183567">
    <property type="component" value="Unassembled WGS sequence"/>
</dbReference>
<feature type="domain" description="Amine oxidase" evidence="4">
    <location>
        <begin position="75"/>
        <end position="121"/>
    </location>
</feature>
<dbReference type="GO" id="GO:0016491">
    <property type="term" value="F:oxidoreductase activity"/>
    <property type="evidence" value="ECO:0007669"/>
    <property type="project" value="UniProtKB-KW"/>
</dbReference>
<dbReference type="InterPro" id="IPR002937">
    <property type="entry name" value="Amino_oxidase"/>
</dbReference>
<name>A0A1J8QHC5_9AGAM</name>
<gene>
    <name evidence="5" type="ORF">AZE42_07909</name>
</gene>
<dbReference type="GO" id="GO:0003682">
    <property type="term" value="F:chromatin binding"/>
    <property type="evidence" value="ECO:0007669"/>
    <property type="project" value="TreeGrafter"/>
</dbReference>
<dbReference type="SUPFAM" id="SSF51905">
    <property type="entry name" value="FAD/NAD(P)-binding domain"/>
    <property type="match status" value="1"/>
</dbReference>
<protein>
    <recommendedName>
        <fullName evidence="4">Amine oxidase domain-containing protein</fullName>
    </recommendedName>
</protein>
<feature type="region of interest" description="Disordered" evidence="3">
    <location>
        <begin position="28"/>
        <end position="51"/>
    </location>
</feature>
<keyword evidence="2" id="KW-0560">Oxidoreductase</keyword>
<dbReference type="Gene3D" id="3.50.50.60">
    <property type="entry name" value="FAD/NAD(P)-binding domain"/>
    <property type="match status" value="1"/>
</dbReference>
<sequence length="121" mass="13127">MRADECSLTARYARQLIRENVARELDAHATEPPAGGARFNDSSICTDDNPVEGTQDKCLPPALEVTFCIIGAGAAGLYTAIILKELGIPFDILEASDRVGGRMYTHRFSDAPNDYYDVGAM</sequence>
<dbReference type="InterPro" id="IPR036188">
    <property type="entry name" value="FAD/NAD-bd_sf"/>
</dbReference>
<evidence type="ECO:0000259" key="4">
    <source>
        <dbReference type="Pfam" id="PF01593"/>
    </source>
</evidence>
<keyword evidence="6" id="KW-1185">Reference proteome</keyword>
<comment type="similarity">
    <text evidence="1">Belongs to the flavin monoamine oxidase family.</text>
</comment>
<accession>A0A1J8QHC5</accession>
<feature type="non-terminal residue" evidence="5">
    <location>
        <position position="121"/>
    </location>
</feature>
<evidence type="ECO:0000256" key="1">
    <source>
        <dbReference type="ARBA" id="ARBA00005995"/>
    </source>
</evidence>
<dbReference type="GO" id="GO:0006338">
    <property type="term" value="P:chromatin remodeling"/>
    <property type="evidence" value="ECO:0007669"/>
    <property type="project" value="TreeGrafter"/>
</dbReference>